<reference evidence="2 3" key="1">
    <citation type="submission" date="2022-01" db="EMBL/GenBank/DDBJ databases">
        <title>A chromosomal length assembly of Cordylochernes scorpioides.</title>
        <authorList>
            <person name="Zeh D."/>
            <person name="Zeh J."/>
        </authorList>
    </citation>
    <scope>NUCLEOTIDE SEQUENCE [LARGE SCALE GENOMIC DNA]</scope>
    <source>
        <strain evidence="2">IN4F17</strain>
        <tissue evidence="2">Whole Body</tissue>
    </source>
</reference>
<evidence type="ECO:0000313" key="3">
    <source>
        <dbReference type="Proteomes" id="UP001235939"/>
    </source>
</evidence>
<dbReference type="EMBL" id="CP092868">
    <property type="protein sequence ID" value="UYV69303.1"/>
    <property type="molecule type" value="Genomic_DNA"/>
</dbReference>
<dbReference type="Proteomes" id="UP001235939">
    <property type="component" value="Chromosome 06"/>
</dbReference>
<sequence length="115" mass="12791">MAPPSTFASQDIDPPSPDLRDVIRSEVRANISSHFCPSDRLQAFADTRLERETVDFGRPRTEIYTMGESGSKLSQGIFIILSPYPNRGRLQAPRGTSQSPARRPSRSPSSRSEEN</sequence>
<proteinExistence type="predicted"/>
<evidence type="ECO:0000256" key="1">
    <source>
        <dbReference type="SAM" id="MobiDB-lite"/>
    </source>
</evidence>
<accession>A0ABY6KKC4</accession>
<protein>
    <submittedName>
        <fullName evidence="2">Uncharacterized protein</fullName>
    </submittedName>
</protein>
<name>A0ABY6KKC4_9ARAC</name>
<feature type="compositionally biased region" description="Low complexity" evidence="1">
    <location>
        <begin position="97"/>
        <end position="115"/>
    </location>
</feature>
<keyword evidence="3" id="KW-1185">Reference proteome</keyword>
<feature type="region of interest" description="Disordered" evidence="1">
    <location>
        <begin position="84"/>
        <end position="115"/>
    </location>
</feature>
<organism evidence="2 3">
    <name type="scientific">Cordylochernes scorpioides</name>
    <dbReference type="NCBI Taxonomy" id="51811"/>
    <lineage>
        <taxon>Eukaryota</taxon>
        <taxon>Metazoa</taxon>
        <taxon>Ecdysozoa</taxon>
        <taxon>Arthropoda</taxon>
        <taxon>Chelicerata</taxon>
        <taxon>Arachnida</taxon>
        <taxon>Pseudoscorpiones</taxon>
        <taxon>Cheliferoidea</taxon>
        <taxon>Chernetidae</taxon>
        <taxon>Cordylochernes</taxon>
    </lineage>
</organism>
<gene>
    <name evidence="2" type="ORF">LAZ67_6003186</name>
</gene>
<evidence type="ECO:0000313" key="2">
    <source>
        <dbReference type="EMBL" id="UYV69303.1"/>
    </source>
</evidence>